<dbReference type="InterPro" id="IPR036866">
    <property type="entry name" value="RibonucZ/Hydroxyglut_hydro"/>
</dbReference>
<evidence type="ECO:0000313" key="3">
    <source>
        <dbReference type="Proteomes" id="UP001596492"/>
    </source>
</evidence>
<proteinExistence type="predicted"/>
<gene>
    <name evidence="2" type="ORF">ACFQS8_05820</name>
</gene>
<dbReference type="RefSeq" id="WP_382166319.1">
    <property type="nucleotide sequence ID" value="NZ_JBHTBR010000002.1"/>
</dbReference>
<name>A0ABW2IJY8_9PROT</name>
<keyword evidence="1" id="KW-0472">Membrane</keyword>
<evidence type="ECO:0000313" key="2">
    <source>
        <dbReference type="EMBL" id="MFC7291125.1"/>
    </source>
</evidence>
<dbReference type="EMBL" id="JBHTBR010000002">
    <property type="protein sequence ID" value="MFC7291125.1"/>
    <property type="molecule type" value="Genomic_DNA"/>
</dbReference>
<dbReference type="Gene3D" id="3.60.15.10">
    <property type="entry name" value="Ribonuclease Z/Hydroxyacylglutathione hydrolase-like"/>
    <property type="match status" value="1"/>
</dbReference>
<protein>
    <submittedName>
        <fullName evidence="2">Uncharacterized protein</fullName>
    </submittedName>
</protein>
<sequence>MSQIVGRFVIISLLIAAVLTGLALLFMQQPGVRLSKFEQAQVNRFADAKPETPPLDAIVVTPCAQGACLLVQVAGRDFVIGAAQGAADGLLSHGLLSGKLDGVILTDLASEQIEGLTGLRDRSLEAGRKELLKVYGPSGVERVVEGLNAMLETSDVDRSVRFGQGVLPFEVAPAEAIIVDEDPTTQKFIDTGVLQIYAIPVQSTVMGNELLYRFDYEGQTLIIGGCGARLGDVKAALDVAGVETQGEAVNPVLVLPAASPEQLEIIRTQAKNAGFIRESRFATVPADKCLTAKGLANVQSNIGANLAIATPLFPAPVSLAEVRIWENEIRSAKGKSETELEIGRVWASRTLEK</sequence>
<keyword evidence="1" id="KW-0812">Transmembrane</keyword>
<keyword evidence="3" id="KW-1185">Reference proteome</keyword>
<organism evidence="2 3">
    <name type="scientific">Hirschia litorea</name>
    <dbReference type="NCBI Taxonomy" id="1199156"/>
    <lineage>
        <taxon>Bacteria</taxon>
        <taxon>Pseudomonadati</taxon>
        <taxon>Pseudomonadota</taxon>
        <taxon>Alphaproteobacteria</taxon>
        <taxon>Hyphomonadales</taxon>
        <taxon>Hyphomonadaceae</taxon>
        <taxon>Hirschia</taxon>
    </lineage>
</organism>
<comment type="caution">
    <text evidence="2">The sequence shown here is derived from an EMBL/GenBank/DDBJ whole genome shotgun (WGS) entry which is preliminary data.</text>
</comment>
<dbReference type="SUPFAM" id="SSF56281">
    <property type="entry name" value="Metallo-hydrolase/oxidoreductase"/>
    <property type="match status" value="1"/>
</dbReference>
<evidence type="ECO:0000256" key="1">
    <source>
        <dbReference type="SAM" id="Phobius"/>
    </source>
</evidence>
<reference evidence="3" key="1">
    <citation type="journal article" date="2019" name="Int. J. Syst. Evol. Microbiol.">
        <title>The Global Catalogue of Microorganisms (GCM) 10K type strain sequencing project: providing services to taxonomists for standard genome sequencing and annotation.</title>
        <authorList>
            <consortium name="The Broad Institute Genomics Platform"/>
            <consortium name="The Broad Institute Genome Sequencing Center for Infectious Disease"/>
            <person name="Wu L."/>
            <person name="Ma J."/>
        </authorList>
    </citation>
    <scope>NUCLEOTIDE SEQUENCE [LARGE SCALE GENOMIC DNA]</scope>
    <source>
        <strain evidence="3">CCUG 51308</strain>
    </source>
</reference>
<accession>A0ABW2IJY8</accession>
<keyword evidence="1" id="KW-1133">Transmembrane helix</keyword>
<dbReference type="Proteomes" id="UP001596492">
    <property type="component" value="Unassembled WGS sequence"/>
</dbReference>
<feature type="transmembrane region" description="Helical" evidence="1">
    <location>
        <begin position="6"/>
        <end position="27"/>
    </location>
</feature>